<dbReference type="PANTHER" id="PTHR42954">
    <property type="entry name" value="FE(2+) TRANSPORT PROTEIN A"/>
    <property type="match status" value="1"/>
</dbReference>
<proteinExistence type="predicted"/>
<keyword evidence="1" id="KW-0408">Iron</keyword>
<dbReference type="InterPro" id="IPR052713">
    <property type="entry name" value="FeoA"/>
</dbReference>
<comment type="caution">
    <text evidence="3">The sequence shown here is derived from an EMBL/GenBank/DDBJ whole genome shotgun (WGS) entry which is preliminary data.</text>
</comment>
<name>S0KJ96_9ENTE</name>
<dbReference type="SUPFAM" id="SSF50037">
    <property type="entry name" value="C-terminal domain of transcriptional repressors"/>
    <property type="match status" value="2"/>
</dbReference>
<dbReference type="eggNOG" id="COG1918">
    <property type="taxonomic scope" value="Bacteria"/>
</dbReference>
<keyword evidence="4" id="KW-1185">Reference proteome</keyword>
<evidence type="ECO:0000259" key="2">
    <source>
        <dbReference type="SMART" id="SM00899"/>
    </source>
</evidence>
<feature type="domain" description="Ferrous iron transporter FeoA-like" evidence="2">
    <location>
        <begin position="2"/>
        <end position="72"/>
    </location>
</feature>
<dbReference type="PANTHER" id="PTHR42954:SF2">
    <property type="entry name" value="FE(2+) TRANSPORT PROTEIN A"/>
    <property type="match status" value="1"/>
</dbReference>
<dbReference type="Proteomes" id="UP000014113">
    <property type="component" value="Unassembled WGS sequence"/>
</dbReference>
<dbReference type="GO" id="GO:0046914">
    <property type="term" value="F:transition metal ion binding"/>
    <property type="evidence" value="ECO:0007669"/>
    <property type="project" value="InterPro"/>
</dbReference>
<dbReference type="STRING" id="1121865.OMW_00039"/>
<evidence type="ECO:0000256" key="1">
    <source>
        <dbReference type="ARBA" id="ARBA00023004"/>
    </source>
</evidence>
<gene>
    <name evidence="3" type="ORF">I568_00633</name>
</gene>
<dbReference type="InterPro" id="IPR038157">
    <property type="entry name" value="FeoA_core_dom"/>
</dbReference>
<accession>S0KJ96</accession>
<evidence type="ECO:0000313" key="3">
    <source>
        <dbReference type="EMBL" id="EOW84147.1"/>
    </source>
</evidence>
<dbReference type="Pfam" id="PF04023">
    <property type="entry name" value="FeoA"/>
    <property type="match status" value="2"/>
</dbReference>
<dbReference type="SMART" id="SM00899">
    <property type="entry name" value="FeoA"/>
    <property type="match status" value="2"/>
</dbReference>
<evidence type="ECO:0000313" key="4">
    <source>
        <dbReference type="Proteomes" id="UP000014113"/>
    </source>
</evidence>
<protein>
    <recommendedName>
        <fullName evidence="2">Ferrous iron transporter FeoA-like domain-containing protein</fullName>
    </recommendedName>
</protein>
<sequence>MLKLSQGVCHQLYVVQSIEANEKLKKRLQDLGIVPDATIVLIQSNKDSGIVMLKNSRLALDIQVLSLIEVKEQATRKEWLSLDQVAVGQTVKVVGIHGQGAIKRRLMDMGVTKHLTIFVHKVAPLGDPIEINLRGYTLTLRKAEAALILVERDVAV</sequence>
<dbReference type="EMBL" id="ASWJ01000004">
    <property type="protein sequence ID" value="EOW84147.1"/>
    <property type="molecule type" value="Genomic_DNA"/>
</dbReference>
<dbReference type="RefSeq" id="WP_016182211.1">
    <property type="nucleotide sequence ID" value="NZ_JXKI01000015.1"/>
</dbReference>
<dbReference type="PATRIC" id="fig|1121865.3.peg.35"/>
<feature type="domain" description="Ferrous iron transporter FeoA-like" evidence="2">
    <location>
        <begin position="80"/>
        <end position="152"/>
    </location>
</feature>
<dbReference type="InterPro" id="IPR007167">
    <property type="entry name" value="Fe-transptr_FeoA-like"/>
</dbReference>
<reference evidence="3 4" key="1">
    <citation type="submission" date="2013-03" db="EMBL/GenBank/DDBJ databases">
        <title>The Genome Sequence of Enterococcus columbae ATCC_51263 (PacBio/Illumina hybrid assembly).</title>
        <authorList>
            <consortium name="The Broad Institute Genomics Platform"/>
            <consortium name="The Broad Institute Genome Sequencing Center for Infectious Disease"/>
            <person name="Earl A."/>
            <person name="Russ C."/>
            <person name="Gilmore M."/>
            <person name="Surin D."/>
            <person name="Walker B."/>
            <person name="Young S."/>
            <person name="Zeng Q."/>
            <person name="Gargeya S."/>
            <person name="Fitzgerald M."/>
            <person name="Haas B."/>
            <person name="Abouelleil A."/>
            <person name="Allen A.W."/>
            <person name="Alvarado L."/>
            <person name="Arachchi H.M."/>
            <person name="Berlin A.M."/>
            <person name="Chapman S.B."/>
            <person name="Gainer-Dewar J."/>
            <person name="Goldberg J."/>
            <person name="Griggs A."/>
            <person name="Gujja S."/>
            <person name="Hansen M."/>
            <person name="Howarth C."/>
            <person name="Imamovic A."/>
            <person name="Ireland A."/>
            <person name="Larimer J."/>
            <person name="McCowan C."/>
            <person name="Murphy C."/>
            <person name="Pearson M."/>
            <person name="Poon T.W."/>
            <person name="Priest M."/>
            <person name="Roberts A."/>
            <person name="Saif S."/>
            <person name="Shea T."/>
            <person name="Sisk P."/>
            <person name="Sykes S."/>
            <person name="Wortman J."/>
            <person name="Nusbaum C."/>
            <person name="Birren B."/>
        </authorList>
    </citation>
    <scope>NUCLEOTIDE SEQUENCE [LARGE SCALE GENOMIC DNA]</scope>
    <source>
        <strain evidence="3 4">ATCC 51263</strain>
    </source>
</reference>
<organism evidence="3 4">
    <name type="scientific">Enterococcus columbae DSM 7374 = ATCC 51263</name>
    <dbReference type="NCBI Taxonomy" id="1121865"/>
    <lineage>
        <taxon>Bacteria</taxon>
        <taxon>Bacillati</taxon>
        <taxon>Bacillota</taxon>
        <taxon>Bacilli</taxon>
        <taxon>Lactobacillales</taxon>
        <taxon>Enterococcaceae</taxon>
        <taxon>Enterococcus</taxon>
    </lineage>
</organism>
<dbReference type="AlphaFoldDB" id="S0KJ96"/>
<dbReference type="OrthoDB" id="9811076at2"/>
<dbReference type="InterPro" id="IPR008988">
    <property type="entry name" value="Transcriptional_repressor_C"/>
</dbReference>
<dbReference type="Gene3D" id="2.30.30.90">
    <property type="match status" value="2"/>
</dbReference>